<accession>A0A5N5HKN3</accession>
<gene>
    <name evidence="1" type="ORF">D8674_032993</name>
</gene>
<dbReference type="AlphaFoldDB" id="A0A5N5HKN3"/>
<evidence type="ECO:0000313" key="1">
    <source>
        <dbReference type="EMBL" id="KAB2628198.1"/>
    </source>
</evidence>
<sequence length="82" mass="8899">MTIPTQVSLLIHTENIMIPNTQYKEFKTFIDLAGNELTSDDFGMVLSLLFFSCSSGPDPGIWATTAIPGLLGMRTTTLSMGV</sequence>
<reference evidence="1 2" key="1">
    <citation type="submission" date="2019-09" db="EMBL/GenBank/DDBJ databases">
        <authorList>
            <person name="Ou C."/>
        </authorList>
    </citation>
    <scope>NUCLEOTIDE SEQUENCE [LARGE SCALE GENOMIC DNA]</scope>
    <source>
        <strain evidence="1">S2</strain>
        <tissue evidence="1">Leaf</tissue>
    </source>
</reference>
<dbReference type="Proteomes" id="UP000327157">
    <property type="component" value="Chromosome 8"/>
</dbReference>
<keyword evidence="2" id="KW-1185">Reference proteome</keyword>
<reference evidence="1 2" key="3">
    <citation type="submission" date="2019-11" db="EMBL/GenBank/DDBJ databases">
        <title>A de novo genome assembly of a pear dwarfing rootstock.</title>
        <authorList>
            <person name="Wang F."/>
            <person name="Wang J."/>
            <person name="Li S."/>
            <person name="Zhang Y."/>
            <person name="Fang M."/>
            <person name="Ma L."/>
            <person name="Zhao Y."/>
            <person name="Jiang S."/>
        </authorList>
    </citation>
    <scope>NUCLEOTIDE SEQUENCE [LARGE SCALE GENOMIC DNA]</scope>
    <source>
        <strain evidence="1">S2</strain>
        <tissue evidence="1">Leaf</tissue>
    </source>
</reference>
<dbReference type="EMBL" id="SMOL01000148">
    <property type="protein sequence ID" value="KAB2628198.1"/>
    <property type="molecule type" value="Genomic_DNA"/>
</dbReference>
<evidence type="ECO:0000313" key="2">
    <source>
        <dbReference type="Proteomes" id="UP000327157"/>
    </source>
</evidence>
<organism evidence="1 2">
    <name type="scientific">Pyrus ussuriensis x Pyrus communis</name>
    <dbReference type="NCBI Taxonomy" id="2448454"/>
    <lineage>
        <taxon>Eukaryota</taxon>
        <taxon>Viridiplantae</taxon>
        <taxon>Streptophyta</taxon>
        <taxon>Embryophyta</taxon>
        <taxon>Tracheophyta</taxon>
        <taxon>Spermatophyta</taxon>
        <taxon>Magnoliopsida</taxon>
        <taxon>eudicotyledons</taxon>
        <taxon>Gunneridae</taxon>
        <taxon>Pentapetalae</taxon>
        <taxon>rosids</taxon>
        <taxon>fabids</taxon>
        <taxon>Rosales</taxon>
        <taxon>Rosaceae</taxon>
        <taxon>Amygdaloideae</taxon>
        <taxon>Maleae</taxon>
        <taxon>Pyrus</taxon>
    </lineage>
</organism>
<proteinExistence type="predicted"/>
<comment type="caution">
    <text evidence="1">The sequence shown here is derived from an EMBL/GenBank/DDBJ whole genome shotgun (WGS) entry which is preliminary data.</text>
</comment>
<name>A0A5N5HKN3_9ROSA</name>
<reference evidence="2" key="2">
    <citation type="submission" date="2019-10" db="EMBL/GenBank/DDBJ databases">
        <title>A de novo genome assembly of a pear dwarfing rootstock.</title>
        <authorList>
            <person name="Wang F."/>
            <person name="Wang J."/>
            <person name="Li S."/>
            <person name="Zhang Y."/>
            <person name="Fang M."/>
            <person name="Ma L."/>
            <person name="Zhao Y."/>
            <person name="Jiang S."/>
        </authorList>
    </citation>
    <scope>NUCLEOTIDE SEQUENCE [LARGE SCALE GENOMIC DNA]</scope>
</reference>
<protein>
    <submittedName>
        <fullName evidence="1">Ankyrin repeat protein SKIP35-like</fullName>
    </submittedName>
</protein>